<dbReference type="CDD" id="cd00130">
    <property type="entry name" value="PAS"/>
    <property type="match status" value="1"/>
</dbReference>
<dbReference type="Gene3D" id="1.10.287.130">
    <property type="match status" value="1"/>
</dbReference>
<protein>
    <recommendedName>
        <fullName evidence="2">histidine kinase</fullName>
        <ecNumber evidence="2">2.7.13.3</ecNumber>
    </recommendedName>
</protein>
<dbReference type="SMART" id="SM00065">
    <property type="entry name" value="GAF"/>
    <property type="match status" value="1"/>
</dbReference>
<evidence type="ECO:0000256" key="1">
    <source>
        <dbReference type="ARBA" id="ARBA00000085"/>
    </source>
</evidence>
<dbReference type="InterPro" id="IPR036097">
    <property type="entry name" value="HisK_dim/P_sf"/>
</dbReference>
<dbReference type="SMART" id="SM00091">
    <property type="entry name" value="PAS"/>
    <property type="match status" value="1"/>
</dbReference>
<dbReference type="Pfam" id="PF02518">
    <property type="entry name" value="HATPase_c"/>
    <property type="match status" value="1"/>
</dbReference>
<dbReference type="SUPFAM" id="SSF55874">
    <property type="entry name" value="ATPase domain of HSP90 chaperone/DNA topoisomerase II/histidine kinase"/>
    <property type="match status" value="1"/>
</dbReference>
<dbReference type="SUPFAM" id="SSF55781">
    <property type="entry name" value="GAF domain-like"/>
    <property type="match status" value="1"/>
</dbReference>
<dbReference type="InterPro" id="IPR036890">
    <property type="entry name" value="HATPase_C_sf"/>
</dbReference>
<dbReference type="InterPro" id="IPR001610">
    <property type="entry name" value="PAC"/>
</dbReference>
<organism evidence="10 11">
    <name type="scientific">Pyxidicoccus parkwayensis</name>
    <dbReference type="NCBI Taxonomy" id="2813578"/>
    <lineage>
        <taxon>Bacteria</taxon>
        <taxon>Pseudomonadati</taxon>
        <taxon>Myxococcota</taxon>
        <taxon>Myxococcia</taxon>
        <taxon>Myxococcales</taxon>
        <taxon>Cystobacterineae</taxon>
        <taxon>Myxococcaceae</taxon>
        <taxon>Pyxidicoccus</taxon>
    </lineage>
</organism>
<dbReference type="PANTHER" id="PTHR43047:SF72">
    <property type="entry name" value="OSMOSENSING HISTIDINE PROTEIN KINASE SLN1"/>
    <property type="match status" value="1"/>
</dbReference>
<dbReference type="SMART" id="SM00388">
    <property type="entry name" value="HisKA"/>
    <property type="match status" value="1"/>
</dbReference>
<dbReference type="Pfam" id="PF00512">
    <property type="entry name" value="HisKA"/>
    <property type="match status" value="1"/>
</dbReference>
<dbReference type="Gene3D" id="3.30.450.40">
    <property type="match status" value="1"/>
</dbReference>
<dbReference type="InterPro" id="IPR029016">
    <property type="entry name" value="GAF-like_dom_sf"/>
</dbReference>
<dbReference type="CDD" id="cd00075">
    <property type="entry name" value="HATPase"/>
    <property type="match status" value="1"/>
</dbReference>
<name>A0ABX7NZ87_9BACT</name>
<dbReference type="Gene3D" id="3.30.565.10">
    <property type="entry name" value="Histidine kinase-like ATPase, C-terminal domain"/>
    <property type="match status" value="1"/>
</dbReference>
<keyword evidence="6" id="KW-0472">Membrane</keyword>
<feature type="domain" description="PAS" evidence="8">
    <location>
        <begin position="220"/>
        <end position="293"/>
    </location>
</feature>
<evidence type="ECO:0000259" key="8">
    <source>
        <dbReference type="PROSITE" id="PS50112"/>
    </source>
</evidence>
<dbReference type="InterPro" id="IPR005467">
    <property type="entry name" value="His_kinase_dom"/>
</dbReference>
<dbReference type="InterPro" id="IPR035965">
    <property type="entry name" value="PAS-like_dom_sf"/>
</dbReference>
<evidence type="ECO:0000256" key="5">
    <source>
        <dbReference type="ARBA" id="ARBA00022777"/>
    </source>
</evidence>
<gene>
    <name evidence="10" type="ORF">JY651_40385</name>
</gene>
<dbReference type="PANTHER" id="PTHR43047">
    <property type="entry name" value="TWO-COMPONENT HISTIDINE PROTEIN KINASE"/>
    <property type="match status" value="1"/>
</dbReference>
<keyword evidence="6" id="KW-0812">Transmembrane</keyword>
<feature type="transmembrane region" description="Helical" evidence="6">
    <location>
        <begin position="12"/>
        <end position="34"/>
    </location>
</feature>
<dbReference type="SMART" id="SM00086">
    <property type="entry name" value="PAC"/>
    <property type="match status" value="1"/>
</dbReference>
<dbReference type="Proteomes" id="UP000662747">
    <property type="component" value="Chromosome"/>
</dbReference>
<evidence type="ECO:0000256" key="6">
    <source>
        <dbReference type="SAM" id="Phobius"/>
    </source>
</evidence>
<evidence type="ECO:0000313" key="11">
    <source>
        <dbReference type="Proteomes" id="UP000662747"/>
    </source>
</evidence>
<dbReference type="EMBL" id="CP071090">
    <property type="protein sequence ID" value="QSQ21383.1"/>
    <property type="molecule type" value="Genomic_DNA"/>
</dbReference>
<dbReference type="SUPFAM" id="SSF55785">
    <property type="entry name" value="PYP-like sensor domain (PAS domain)"/>
    <property type="match status" value="1"/>
</dbReference>
<dbReference type="EC" id="2.7.13.3" evidence="2"/>
<accession>A0ABX7NZ87</accession>
<evidence type="ECO:0000259" key="9">
    <source>
        <dbReference type="PROSITE" id="PS50113"/>
    </source>
</evidence>
<keyword evidence="5" id="KW-0418">Kinase</keyword>
<evidence type="ECO:0000256" key="3">
    <source>
        <dbReference type="ARBA" id="ARBA00022553"/>
    </source>
</evidence>
<comment type="catalytic activity">
    <reaction evidence="1">
        <text>ATP + protein L-histidine = ADP + protein N-phospho-L-histidine.</text>
        <dbReference type="EC" id="2.7.13.3"/>
    </reaction>
</comment>
<keyword evidence="6" id="KW-1133">Transmembrane helix</keyword>
<dbReference type="InterPro" id="IPR003594">
    <property type="entry name" value="HATPase_dom"/>
</dbReference>
<dbReference type="InterPro" id="IPR003018">
    <property type="entry name" value="GAF"/>
</dbReference>
<dbReference type="InterPro" id="IPR003661">
    <property type="entry name" value="HisK_dim/P_dom"/>
</dbReference>
<dbReference type="PROSITE" id="PS50109">
    <property type="entry name" value="HIS_KIN"/>
    <property type="match status" value="1"/>
</dbReference>
<keyword evidence="3" id="KW-0597">Phosphoprotein</keyword>
<keyword evidence="4" id="KW-0808">Transferase</keyword>
<dbReference type="InterPro" id="IPR000700">
    <property type="entry name" value="PAS-assoc_C"/>
</dbReference>
<dbReference type="SMART" id="SM00387">
    <property type="entry name" value="HATPase_c"/>
    <property type="match status" value="1"/>
</dbReference>
<feature type="domain" description="PAC" evidence="9">
    <location>
        <begin position="291"/>
        <end position="347"/>
    </location>
</feature>
<dbReference type="PRINTS" id="PR00344">
    <property type="entry name" value="BCTRLSENSOR"/>
</dbReference>
<reference evidence="10 11" key="1">
    <citation type="submission" date="2021-02" db="EMBL/GenBank/DDBJ databases">
        <title>De Novo genome assembly of isolated myxobacteria.</title>
        <authorList>
            <person name="Stevens D.C."/>
        </authorList>
    </citation>
    <scope>NUCLEOTIDE SEQUENCE [LARGE SCALE GENOMIC DNA]</scope>
    <source>
        <strain evidence="11">SCPEA02</strain>
    </source>
</reference>
<dbReference type="InterPro" id="IPR004358">
    <property type="entry name" value="Sig_transdc_His_kin-like_C"/>
</dbReference>
<sequence length="762" mass="84779">MERPWTFTQRIGAGFFALLLVALVLAGTSVVALMSVRTNNKARILDLSMDLLEVERLRRAFSDKVSSGRGYALSKDPLFEQDMAVSRQRFIATYQRLKPRLDGEPLAALLESAVHAELEHEEAVQALLTAANLRLNREQLEDIFEARVGQTRQRAFDALRLLAERSEERLSQGIQDAVEADERVMLLILLAAGLGLTVAGALAWVLTRRLRPLQREAEVSARRFQSLVEGVQDYAIYLLDAQGRVASWNPGAQRIKGYSEREVLGRSASIFYTPESVRAGQPEMDLTRARRDGRLRMEGWRVRKDGTRFLAEVIITALHDSNGQLQGFAHVSRDITERRRTEQTQRLLAEAGRLFHQFLDPDLTVSELARLMVPEVADVCILFLLTPSGELMPRTVKHADADKEQWVWESLRRYPPSPETSHGIWEVLRSGHSELFSHLPPEVLAHGVVDAEHLSLLQKVGIESYLAVPLRVGEQKRGVFALLSATPERRLTVTDQVFVEELAGRAALALDNARLFREAQQAVELIGVAAHDLGNPLNTLQLLLRRLHRMELPRGSEKVREGLGTALKQTQRLGQLLLNLLDLSRLSSGKLLLDVAPVDLAELAHEVVERFAEQAEEAGCKLVFDAELGLVGRWDRLRLDRVVTNLLSNALKFGKGRPVEVRVERVGAQRARLRVKDQGQGIALASQGRIFNRFEREPSAGKHAGFGLGLYIVRQLVEAHGGVIRVESTPGEGACFVVELPLMQPGAELGPDMESPGPPGPV</sequence>
<evidence type="ECO:0000256" key="4">
    <source>
        <dbReference type="ARBA" id="ARBA00022679"/>
    </source>
</evidence>
<dbReference type="NCBIfam" id="TIGR00229">
    <property type="entry name" value="sensory_box"/>
    <property type="match status" value="1"/>
</dbReference>
<keyword evidence="11" id="KW-1185">Reference proteome</keyword>
<dbReference type="Gene3D" id="3.30.450.20">
    <property type="entry name" value="PAS domain"/>
    <property type="match status" value="1"/>
</dbReference>
<dbReference type="SUPFAM" id="SSF47384">
    <property type="entry name" value="Homodimeric domain of signal transducing histidine kinase"/>
    <property type="match status" value="1"/>
</dbReference>
<proteinExistence type="predicted"/>
<evidence type="ECO:0000256" key="2">
    <source>
        <dbReference type="ARBA" id="ARBA00012438"/>
    </source>
</evidence>
<feature type="transmembrane region" description="Helical" evidence="6">
    <location>
        <begin position="184"/>
        <end position="206"/>
    </location>
</feature>
<evidence type="ECO:0000313" key="10">
    <source>
        <dbReference type="EMBL" id="QSQ21383.1"/>
    </source>
</evidence>
<dbReference type="PROSITE" id="PS50112">
    <property type="entry name" value="PAS"/>
    <property type="match status" value="1"/>
</dbReference>
<evidence type="ECO:0000259" key="7">
    <source>
        <dbReference type="PROSITE" id="PS50109"/>
    </source>
</evidence>
<dbReference type="RefSeq" id="WP_206722961.1">
    <property type="nucleotide sequence ID" value="NZ_CP071090.1"/>
</dbReference>
<feature type="domain" description="Histidine kinase" evidence="7">
    <location>
        <begin position="528"/>
        <end position="744"/>
    </location>
</feature>
<dbReference type="Pfam" id="PF13426">
    <property type="entry name" value="PAS_9"/>
    <property type="match status" value="1"/>
</dbReference>
<dbReference type="Pfam" id="PF01590">
    <property type="entry name" value="GAF"/>
    <property type="match status" value="1"/>
</dbReference>
<dbReference type="InterPro" id="IPR000014">
    <property type="entry name" value="PAS"/>
</dbReference>
<dbReference type="PROSITE" id="PS50113">
    <property type="entry name" value="PAC"/>
    <property type="match status" value="1"/>
</dbReference>